<evidence type="ECO:0000256" key="1">
    <source>
        <dbReference type="SAM" id="Phobius"/>
    </source>
</evidence>
<dbReference type="InterPro" id="IPR006927">
    <property type="entry name" value="DUF639"/>
</dbReference>
<name>A0A1U8AH69_NELNU</name>
<dbReference type="PANTHER" id="PTHR31860">
    <property type="entry name" value="HEAT-INDUCIBLE TRANSCRIPTION REPRESSOR (DUF639)-RELATED"/>
    <property type="match status" value="1"/>
</dbReference>
<dbReference type="KEGG" id="nnu:104602938"/>
<dbReference type="RefSeq" id="XP_010265116.1">
    <property type="nucleotide sequence ID" value="XM_010266814.2"/>
</dbReference>
<gene>
    <name evidence="3" type="primary">LOC104602938</name>
</gene>
<sequence length="684" mass="77375">MLEGLVKEGSFKWLLGNRNSFDEEFEDMSKPPTARRNWILEFSPIANVVLRRCSRIIGISLDNLRDNFGVEASDSIKNPSRYARNFLEYCCFRALALSTQVNDYIADKKFPRLTYDMMLAWEAPAASSEPFPKLDEERTVGGESFSRIAPSIPLIADVITSDNLFNALTTSTGGRLQFSVYEKYLNGLERATRKFKTQSESSLLSAFRSPKGEKILEVDGTVTTQPVLQHVGTATWPGRLTLTDHALYFEPLKVMSFNKPKAYDLSGDLKQVVKPELIGPWGTRLFDKAVMYKAISLPEPVVMEFPELKGHTRRDYWLAIIREILYAHRFAKKFQFKGVQRDEALSRAVLGILRLQAVQELSHTGSVRNEALLMFNLCDQIPGGDLILETLARMFSSMDLDRTNNSTDGSSRYSISALVMMSNLEDAVGTSSIIPKETRLIVGEMVVGEITALERIVRDSRNSFKKVELAQETVNRVKVEGIDTNLAVMKELLFPVTELVKYLTFLASWDDPMKSLVFCCASTYIISRGWLGYAFALLLLFIAVFMVLTQCCRQGEPVDEVKVTAPQTMNTMEQLLAVKHAISQVEEIIQEGNVVLLKLRALLLSLFPQESLRVAFGLLLTALILASLPSKCIVTLIFLEMFTRYSPQRKVSSERLKRRLREWWFSIPAAPIVLERIKEEKKCK</sequence>
<dbReference type="OMA" id="HVRISTW"/>
<dbReference type="PANTHER" id="PTHR31860:SF6">
    <property type="entry name" value="HEAT-INDUCIBLE TRANSCRIPTION REPRESSOR (DUF639)"/>
    <property type="match status" value="1"/>
</dbReference>
<dbReference type="Proteomes" id="UP000189703">
    <property type="component" value="Unplaced"/>
</dbReference>
<protein>
    <submittedName>
        <fullName evidence="3">Uncharacterized protein LOC104602938</fullName>
    </submittedName>
</protein>
<keyword evidence="1" id="KW-0472">Membrane</keyword>
<evidence type="ECO:0000313" key="2">
    <source>
        <dbReference type="Proteomes" id="UP000189703"/>
    </source>
</evidence>
<reference evidence="3" key="1">
    <citation type="submission" date="2025-08" db="UniProtKB">
        <authorList>
            <consortium name="RefSeq"/>
        </authorList>
    </citation>
    <scope>IDENTIFICATION</scope>
</reference>
<feature type="transmembrane region" description="Helical" evidence="1">
    <location>
        <begin position="614"/>
        <end position="639"/>
    </location>
</feature>
<organism evidence="2 3">
    <name type="scientific">Nelumbo nucifera</name>
    <name type="common">Sacred lotus</name>
    <dbReference type="NCBI Taxonomy" id="4432"/>
    <lineage>
        <taxon>Eukaryota</taxon>
        <taxon>Viridiplantae</taxon>
        <taxon>Streptophyta</taxon>
        <taxon>Embryophyta</taxon>
        <taxon>Tracheophyta</taxon>
        <taxon>Spermatophyta</taxon>
        <taxon>Magnoliopsida</taxon>
        <taxon>Proteales</taxon>
        <taxon>Nelumbonaceae</taxon>
        <taxon>Nelumbo</taxon>
    </lineage>
</organism>
<keyword evidence="1" id="KW-0812">Transmembrane</keyword>
<proteinExistence type="predicted"/>
<dbReference type="AlphaFoldDB" id="A0A1U8AH69"/>
<keyword evidence="2" id="KW-1185">Reference proteome</keyword>
<dbReference type="eggNOG" id="ENOG502QU95">
    <property type="taxonomic scope" value="Eukaryota"/>
</dbReference>
<feature type="transmembrane region" description="Helical" evidence="1">
    <location>
        <begin position="530"/>
        <end position="548"/>
    </location>
</feature>
<dbReference type="GeneID" id="104602938"/>
<evidence type="ECO:0000313" key="3">
    <source>
        <dbReference type="RefSeq" id="XP_010265116.1"/>
    </source>
</evidence>
<dbReference type="OrthoDB" id="2016709at2759"/>
<keyword evidence="1" id="KW-1133">Transmembrane helix</keyword>
<dbReference type="Pfam" id="PF04842">
    <property type="entry name" value="DUF639"/>
    <property type="match status" value="1"/>
</dbReference>
<dbReference type="FunCoup" id="A0A1U8AH69">
    <property type="interactions" value="2561"/>
</dbReference>
<dbReference type="InParanoid" id="A0A1U8AH69"/>
<accession>A0A1U8AH69</accession>